<dbReference type="CDD" id="cd02966">
    <property type="entry name" value="TlpA_like_family"/>
    <property type="match status" value="1"/>
</dbReference>
<evidence type="ECO:0000313" key="4">
    <source>
        <dbReference type="Proteomes" id="UP000018439"/>
    </source>
</evidence>
<dbReference type="SUPFAM" id="SSF52833">
    <property type="entry name" value="Thioredoxin-like"/>
    <property type="match status" value="1"/>
</dbReference>
<dbReference type="eggNOG" id="COG1225">
    <property type="taxonomic scope" value="Bacteria"/>
</dbReference>
<dbReference type="Proteomes" id="UP000018439">
    <property type="component" value="Chromosome"/>
</dbReference>
<feature type="domain" description="Thioredoxin" evidence="2">
    <location>
        <begin position="250"/>
        <end position="385"/>
    </location>
</feature>
<dbReference type="Pfam" id="PF14289">
    <property type="entry name" value="DUF4369"/>
    <property type="match status" value="1"/>
</dbReference>
<dbReference type="PANTHER" id="PTHR42852">
    <property type="entry name" value="THIOL:DISULFIDE INTERCHANGE PROTEIN DSBE"/>
    <property type="match status" value="1"/>
</dbReference>
<feature type="signal peptide" evidence="1">
    <location>
        <begin position="1"/>
        <end position="23"/>
    </location>
</feature>
<dbReference type="Gene3D" id="3.40.30.10">
    <property type="entry name" value="Glutaredoxin"/>
    <property type="match status" value="1"/>
</dbReference>
<feature type="chain" id="PRO_5003308594" evidence="1">
    <location>
        <begin position="24"/>
        <end position="385"/>
    </location>
</feature>
<dbReference type="InterPro" id="IPR013766">
    <property type="entry name" value="Thioredoxin_domain"/>
</dbReference>
<dbReference type="InterPro" id="IPR025380">
    <property type="entry name" value="DUF4369"/>
</dbReference>
<keyword evidence="4" id="KW-1185">Reference proteome</keyword>
<dbReference type="PROSITE" id="PS51257">
    <property type="entry name" value="PROKAR_LIPOPROTEIN"/>
    <property type="match status" value="1"/>
</dbReference>
<dbReference type="STRING" id="679937.Bcop_0489"/>
<dbReference type="Pfam" id="PF13905">
    <property type="entry name" value="Thioredoxin_8"/>
    <property type="match status" value="1"/>
</dbReference>
<evidence type="ECO:0000313" key="3">
    <source>
        <dbReference type="EMBL" id="EGJ70707.1"/>
    </source>
</evidence>
<name>F3ZRI2_9BACE</name>
<evidence type="ECO:0000259" key="2">
    <source>
        <dbReference type="PROSITE" id="PS51352"/>
    </source>
</evidence>
<dbReference type="PROSITE" id="PS51352">
    <property type="entry name" value="THIOREDOXIN_2"/>
    <property type="match status" value="1"/>
</dbReference>
<proteinExistence type="predicted"/>
<dbReference type="OrthoDB" id="6399635at2"/>
<dbReference type="InterPro" id="IPR050553">
    <property type="entry name" value="Thioredoxin_ResA/DsbE_sf"/>
</dbReference>
<dbReference type="PANTHER" id="PTHR42852:SF13">
    <property type="entry name" value="PROTEIN DIPZ"/>
    <property type="match status" value="1"/>
</dbReference>
<reference evidence="3 4" key="1">
    <citation type="journal article" date="2011" name="Stand. Genomic Sci.">
        <title>Non-contiguous finished genome sequence of Bacteroides coprosuis type strain (PC139).</title>
        <authorList>
            <person name="Land M."/>
            <person name="Held B."/>
            <person name="Gronow S."/>
            <person name="Abt B."/>
            <person name="Lucas S."/>
            <person name="Del Rio T.G."/>
            <person name="Nolan M."/>
            <person name="Tice H."/>
            <person name="Cheng J.F."/>
            <person name="Pitluck S."/>
            <person name="Liolios K."/>
            <person name="Pagani I."/>
            <person name="Ivanova N."/>
            <person name="Mavromatis K."/>
            <person name="Mikhailova N."/>
            <person name="Pati A."/>
            <person name="Tapia R."/>
            <person name="Han C."/>
            <person name="Goodwin L."/>
            <person name="Chen A."/>
            <person name="Palaniappan K."/>
            <person name="Hauser L."/>
            <person name="Brambilla E.M."/>
            <person name="Rohde M."/>
            <person name="Goker M."/>
            <person name="Detter J.C."/>
            <person name="Woyke T."/>
            <person name="Bristow J."/>
            <person name="Eisen J.A."/>
            <person name="Markowitz V."/>
            <person name="Hugenholtz P."/>
            <person name="Kyrpides N.C."/>
            <person name="Klenk H.P."/>
            <person name="Lapidus A."/>
        </authorList>
    </citation>
    <scope>NUCLEOTIDE SEQUENCE</scope>
    <source>
        <strain evidence="3 4">DSM 18011</strain>
    </source>
</reference>
<sequence>MKKISILLTFAILLVLAACSPSAKFTIEGKVSGASDKIIYLEASKLQGLIPLDSMKLNAKGLFSFESEYPESPEYYRLRIDNKVINFSIDSTEVVKIQANYDTFSTDYSIEGSENGQRIKDITLKQMALQKDVDKLLEDLRKGKISNKSLQENLQKLFTAYKEDIKHNYIFIAPNTTAAYYALFPKINGFMLFDPLNNKEDLRAFAAVATSLNENYPHANRSKNLYNIVIKGMKNTRKPKVETLDVPQEKVNVTGLIDIELRDMQGKVRKLSDLKGKVVLLDFTIYQSPVSSAHVFALRDLYDKYAKNGFEIYQVSLDADEHFWKTAIDNLPWICVRDGHGIYSNYATTYNVKEIPAYFLINKNNELVVRGDQVEDIERTLKTLL</sequence>
<dbReference type="EMBL" id="CM001167">
    <property type="protein sequence ID" value="EGJ70707.1"/>
    <property type="molecule type" value="Genomic_DNA"/>
</dbReference>
<dbReference type="InterPro" id="IPR036249">
    <property type="entry name" value="Thioredoxin-like_sf"/>
</dbReference>
<accession>F3ZRI2</accession>
<protein>
    <submittedName>
        <fullName evidence="3">Alkyl hydroperoxide reductase/ Thiol specific antioxidant/ Mal allergen</fullName>
    </submittedName>
</protein>
<dbReference type="AlphaFoldDB" id="F3ZRI2"/>
<dbReference type="HOGENOM" id="CLU_042529_1_4_10"/>
<organism evidence="3 4">
    <name type="scientific">Bacteroides coprosuis DSM 18011</name>
    <dbReference type="NCBI Taxonomy" id="679937"/>
    <lineage>
        <taxon>Bacteria</taxon>
        <taxon>Pseudomonadati</taxon>
        <taxon>Bacteroidota</taxon>
        <taxon>Bacteroidia</taxon>
        <taxon>Bacteroidales</taxon>
        <taxon>Bacteroidaceae</taxon>
        <taxon>Bacteroides</taxon>
    </lineage>
</organism>
<keyword evidence="1" id="KW-0732">Signal</keyword>
<dbReference type="InterPro" id="IPR012336">
    <property type="entry name" value="Thioredoxin-like_fold"/>
</dbReference>
<gene>
    <name evidence="3" type="ORF">Bcop_0489</name>
</gene>
<evidence type="ECO:0000256" key="1">
    <source>
        <dbReference type="SAM" id="SignalP"/>
    </source>
</evidence>